<evidence type="ECO:0000313" key="2">
    <source>
        <dbReference type="EMBL" id="KAA0150057.1"/>
    </source>
</evidence>
<gene>
    <name evidence="2" type="ORF">FNF29_05498</name>
</gene>
<name>A0A5A8CBK4_CAFRO</name>
<reference evidence="2 3" key="1">
    <citation type="submission" date="2019-07" db="EMBL/GenBank/DDBJ databases">
        <title>Genomes of Cafeteria roenbergensis.</title>
        <authorList>
            <person name="Fischer M.G."/>
            <person name="Hackl T."/>
            <person name="Roman M."/>
        </authorList>
    </citation>
    <scope>NUCLEOTIDE SEQUENCE [LARGE SCALE GENOMIC DNA]</scope>
    <source>
        <strain evidence="2 3">BVI</strain>
    </source>
</reference>
<keyword evidence="3" id="KW-1185">Reference proteome</keyword>
<organism evidence="2 3">
    <name type="scientific">Cafeteria roenbergensis</name>
    <name type="common">Marine flagellate</name>
    <dbReference type="NCBI Taxonomy" id="33653"/>
    <lineage>
        <taxon>Eukaryota</taxon>
        <taxon>Sar</taxon>
        <taxon>Stramenopiles</taxon>
        <taxon>Bigyra</taxon>
        <taxon>Opalozoa</taxon>
        <taxon>Bicosoecida</taxon>
        <taxon>Cafeteriaceae</taxon>
        <taxon>Cafeteria</taxon>
    </lineage>
</organism>
<dbReference type="AlphaFoldDB" id="A0A5A8CBK4"/>
<evidence type="ECO:0000313" key="3">
    <source>
        <dbReference type="Proteomes" id="UP000323011"/>
    </source>
</evidence>
<sequence length="115" mass="11531">MAVDGRQRTIASMFVANVPALPTPQESKALPRATTRARATESSGAPASKRPRPGKGSVAAPAAVEVVQGHAASSAAVDLAHPGAGSGTDSFSSNLVRALPEGLVERVPAEDHGLG</sequence>
<accession>A0A5A8CBK4</accession>
<feature type="region of interest" description="Disordered" evidence="1">
    <location>
        <begin position="18"/>
        <end position="60"/>
    </location>
</feature>
<evidence type="ECO:0000256" key="1">
    <source>
        <dbReference type="SAM" id="MobiDB-lite"/>
    </source>
</evidence>
<dbReference type="Proteomes" id="UP000323011">
    <property type="component" value="Unassembled WGS sequence"/>
</dbReference>
<dbReference type="EMBL" id="VLTN01000037">
    <property type="protein sequence ID" value="KAA0150057.1"/>
    <property type="molecule type" value="Genomic_DNA"/>
</dbReference>
<comment type="caution">
    <text evidence="2">The sequence shown here is derived from an EMBL/GenBank/DDBJ whole genome shotgun (WGS) entry which is preliminary data.</text>
</comment>
<proteinExistence type="predicted"/>
<protein>
    <submittedName>
        <fullName evidence="2">Uncharacterized protein</fullName>
    </submittedName>
</protein>